<dbReference type="Pfam" id="PF00001">
    <property type="entry name" value="7tm_1"/>
    <property type="match status" value="1"/>
</dbReference>
<sequence>MSTFETLGNVTRSSISIEEYEFREFLKDDVLVVGFLIFFCLIGSIGNGHALVVYYFGYKPSNHRTFVLWLAAVDFVACVVSIPFEIVDIRHGYTFGSSAACKTFRFINHIVNIGSGCLFGVIAIERFRKACRPFERQFSQKEAATSCMVTVGVSAFLSLPCFYIYEAAIKETDIPGLLGMDCTVGKDKGRKTFFRFFSGFLLLLSTVVFIICTVMYALIGKAMYKQISFRRSAQLAKSSRAFPSVNSIDSSLKNSSQLAAKNGEKQSIQREESSVCLENNRKVHFVNSNDSSASKIQIRGAAKLDRTKRITLMFLVATAVSYIGIVPNIIILMIKALNAPAYRRIDSQLGLFTPVLLRWYFLSNVTNPVVYCFVDDRFRQECKRLYGNVTNLWKNKGQTRV</sequence>
<dbReference type="GO" id="GO:0016020">
    <property type="term" value="C:membrane"/>
    <property type="evidence" value="ECO:0007669"/>
    <property type="project" value="UniProtKB-SubCell"/>
</dbReference>
<evidence type="ECO:0000256" key="4">
    <source>
        <dbReference type="ARBA" id="ARBA00023040"/>
    </source>
</evidence>
<feature type="transmembrane region" description="Helical" evidence="8">
    <location>
        <begin position="66"/>
        <end position="86"/>
    </location>
</feature>
<keyword evidence="6" id="KW-0675">Receptor</keyword>
<dbReference type="PRINTS" id="PR00237">
    <property type="entry name" value="GPCRRHODOPSN"/>
</dbReference>
<dbReference type="PANTHER" id="PTHR24238">
    <property type="entry name" value="G-PROTEIN COUPLED RECEPTOR"/>
    <property type="match status" value="1"/>
</dbReference>
<comment type="caution">
    <text evidence="10">The sequence shown here is derived from an EMBL/GenBank/DDBJ whole genome shotgun (WGS) entry which is preliminary data.</text>
</comment>
<keyword evidence="11" id="KW-1185">Reference proteome</keyword>
<evidence type="ECO:0000256" key="1">
    <source>
        <dbReference type="ARBA" id="ARBA00004141"/>
    </source>
</evidence>
<proteinExistence type="predicted"/>
<evidence type="ECO:0000256" key="5">
    <source>
        <dbReference type="ARBA" id="ARBA00023136"/>
    </source>
</evidence>
<keyword evidence="4" id="KW-0297">G-protein coupled receptor</keyword>
<protein>
    <recommendedName>
        <fullName evidence="9">G-protein coupled receptors family 1 profile domain-containing protein</fullName>
    </recommendedName>
</protein>
<feature type="transmembrane region" description="Helical" evidence="8">
    <location>
        <begin position="106"/>
        <end position="124"/>
    </location>
</feature>
<evidence type="ECO:0000256" key="8">
    <source>
        <dbReference type="SAM" id="Phobius"/>
    </source>
</evidence>
<dbReference type="Proteomes" id="UP001186944">
    <property type="component" value="Unassembled WGS sequence"/>
</dbReference>
<dbReference type="PROSITE" id="PS50262">
    <property type="entry name" value="G_PROTEIN_RECEP_F1_2"/>
    <property type="match status" value="1"/>
</dbReference>
<evidence type="ECO:0000256" key="2">
    <source>
        <dbReference type="ARBA" id="ARBA00022692"/>
    </source>
</evidence>
<feature type="transmembrane region" description="Helical" evidence="8">
    <location>
        <begin position="312"/>
        <end position="337"/>
    </location>
</feature>
<evidence type="ECO:0000256" key="6">
    <source>
        <dbReference type="ARBA" id="ARBA00023170"/>
    </source>
</evidence>
<feature type="transmembrane region" description="Helical" evidence="8">
    <location>
        <begin position="145"/>
        <end position="165"/>
    </location>
</feature>
<keyword evidence="5 8" id="KW-0472">Membrane</keyword>
<feature type="domain" description="G-protein coupled receptors family 1 profile" evidence="9">
    <location>
        <begin position="46"/>
        <end position="371"/>
    </location>
</feature>
<feature type="transmembrane region" description="Helical" evidence="8">
    <location>
        <begin position="196"/>
        <end position="219"/>
    </location>
</feature>
<feature type="transmembrane region" description="Helical" evidence="8">
    <location>
        <begin position="30"/>
        <end position="54"/>
    </location>
</feature>
<dbReference type="EMBL" id="VSWD01000011">
    <property type="protein sequence ID" value="KAK3087544.1"/>
    <property type="molecule type" value="Genomic_DNA"/>
</dbReference>
<dbReference type="Gene3D" id="1.20.1070.10">
    <property type="entry name" value="Rhodopsin 7-helix transmembrane proteins"/>
    <property type="match status" value="1"/>
</dbReference>
<dbReference type="SUPFAM" id="SSF81321">
    <property type="entry name" value="Family A G protein-coupled receptor-like"/>
    <property type="match status" value="1"/>
</dbReference>
<keyword evidence="3 8" id="KW-1133">Transmembrane helix</keyword>
<dbReference type="AlphaFoldDB" id="A0AA88XKM7"/>
<dbReference type="CDD" id="cd00637">
    <property type="entry name" value="7tm_classA_rhodopsin-like"/>
    <property type="match status" value="1"/>
</dbReference>
<dbReference type="GO" id="GO:0004930">
    <property type="term" value="F:G protein-coupled receptor activity"/>
    <property type="evidence" value="ECO:0007669"/>
    <property type="project" value="UniProtKB-KW"/>
</dbReference>
<reference evidence="10" key="1">
    <citation type="submission" date="2019-08" db="EMBL/GenBank/DDBJ databases">
        <title>The improved chromosome-level genome for the pearl oyster Pinctada fucata martensii using PacBio sequencing and Hi-C.</title>
        <authorList>
            <person name="Zheng Z."/>
        </authorList>
    </citation>
    <scope>NUCLEOTIDE SEQUENCE</scope>
    <source>
        <strain evidence="10">ZZ-2019</strain>
        <tissue evidence="10">Adductor muscle</tissue>
    </source>
</reference>
<evidence type="ECO:0000313" key="10">
    <source>
        <dbReference type="EMBL" id="KAK3087544.1"/>
    </source>
</evidence>
<organism evidence="10 11">
    <name type="scientific">Pinctada imbricata</name>
    <name type="common">Atlantic pearl-oyster</name>
    <name type="synonym">Pinctada martensii</name>
    <dbReference type="NCBI Taxonomy" id="66713"/>
    <lineage>
        <taxon>Eukaryota</taxon>
        <taxon>Metazoa</taxon>
        <taxon>Spiralia</taxon>
        <taxon>Lophotrochozoa</taxon>
        <taxon>Mollusca</taxon>
        <taxon>Bivalvia</taxon>
        <taxon>Autobranchia</taxon>
        <taxon>Pteriomorphia</taxon>
        <taxon>Pterioida</taxon>
        <taxon>Pterioidea</taxon>
        <taxon>Pteriidae</taxon>
        <taxon>Pinctada</taxon>
    </lineage>
</organism>
<keyword evidence="2 8" id="KW-0812">Transmembrane</keyword>
<feature type="transmembrane region" description="Helical" evidence="8">
    <location>
        <begin position="357"/>
        <end position="374"/>
    </location>
</feature>
<evidence type="ECO:0000256" key="3">
    <source>
        <dbReference type="ARBA" id="ARBA00022989"/>
    </source>
</evidence>
<evidence type="ECO:0000259" key="9">
    <source>
        <dbReference type="PROSITE" id="PS50262"/>
    </source>
</evidence>
<dbReference type="PANTHER" id="PTHR24238:SF47">
    <property type="entry name" value="ECDYSTEROIDS_DOPAMINE RECEPTOR-RELATED"/>
    <property type="match status" value="1"/>
</dbReference>
<comment type="subcellular location">
    <subcellularLocation>
        <location evidence="1">Membrane</location>
        <topology evidence="1">Multi-pass membrane protein</topology>
    </subcellularLocation>
</comment>
<dbReference type="InterPro" id="IPR017452">
    <property type="entry name" value="GPCR_Rhodpsn_7TM"/>
</dbReference>
<dbReference type="InterPro" id="IPR000276">
    <property type="entry name" value="GPCR_Rhodpsn"/>
</dbReference>
<evidence type="ECO:0000313" key="11">
    <source>
        <dbReference type="Proteomes" id="UP001186944"/>
    </source>
</evidence>
<accession>A0AA88XKM7</accession>
<keyword evidence="7" id="KW-0807">Transducer</keyword>
<gene>
    <name evidence="10" type="ORF">FSP39_007368</name>
</gene>
<name>A0AA88XKM7_PINIB</name>
<evidence type="ECO:0000256" key="7">
    <source>
        <dbReference type="ARBA" id="ARBA00023224"/>
    </source>
</evidence>